<reference evidence="2" key="1">
    <citation type="submission" date="2014-03" db="EMBL/GenBank/DDBJ databases">
        <authorList>
            <person name="Aksoy S."/>
            <person name="Warren W."/>
            <person name="Wilson R.K."/>
        </authorList>
    </citation>
    <scope>NUCLEOTIDE SEQUENCE [LARGE SCALE GENOMIC DNA]</scope>
    <source>
        <strain evidence="2">IAEA</strain>
    </source>
</reference>
<sequence length="95" mass="10705">MNYWGRFKSASAPASQLTLAVSFFGCYEAPRTKYAAEGSHQSAERNLKMNWGYQSTSSPAVFIYSPRPHLHRSQQQTKVNFRTQRPLVLAYASGS</sequence>
<reference evidence="1" key="2">
    <citation type="submission" date="2020-05" db="UniProtKB">
        <authorList>
            <consortium name="EnsemblMetazoa"/>
        </authorList>
    </citation>
    <scope>IDENTIFICATION</scope>
    <source>
        <strain evidence="1">IAEA</strain>
    </source>
</reference>
<organism evidence="1 2">
    <name type="scientific">Glossina brevipalpis</name>
    <dbReference type="NCBI Taxonomy" id="37001"/>
    <lineage>
        <taxon>Eukaryota</taxon>
        <taxon>Metazoa</taxon>
        <taxon>Ecdysozoa</taxon>
        <taxon>Arthropoda</taxon>
        <taxon>Hexapoda</taxon>
        <taxon>Insecta</taxon>
        <taxon>Pterygota</taxon>
        <taxon>Neoptera</taxon>
        <taxon>Endopterygota</taxon>
        <taxon>Diptera</taxon>
        <taxon>Brachycera</taxon>
        <taxon>Muscomorpha</taxon>
        <taxon>Hippoboscoidea</taxon>
        <taxon>Glossinidae</taxon>
        <taxon>Glossina</taxon>
    </lineage>
</organism>
<keyword evidence="2" id="KW-1185">Reference proteome</keyword>
<name>A0A1A9WYS7_9MUSC</name>
<evidence type="ECO:0000313" key="1">
    <source>
        <dbReference type="EnsemblMetazoa" id="GBRI037591-PA"/>
    </source>
</evidence>
<accession>A0A1A9WYS7</accession>
<proteinExistence type="predicted"/>
<dbReference type="AlphaFoldDB" id="A0A1A9WYS7"/>
<evidence type="ECO:0000313" key="2">
    <source>
        <dbReference type="Proteomes" id="UP000091820"/>
    </source>
</evidence>
<protein>
    <submittedName>
        <fullName evidence="1">Uncharacterized protein</fullName>
    </submittedName>
</protein>
<dbReference type="PROSITE" id="PS51257">
    <property type="entry name" value="PROKAR_LIPOPROTEIN"/>
    <property type="match status" value="1"/>
</dbReference>
<dbReference type="VEuPathDB" id="VectorBase:GBRI037591"/>
<dbReference type="Proteomes" id="UP000091820">
    <property type="component" value="Unassembled WGS sequence"/>
</dbReference>
<dbReference type="EnsemblMetazoa" id="GBRI037591-RA">
    <property type="protein sequence ID" value="GBRI037591-PA"/>
    <property type="gene ID" value="GBRI037591"/>
</dbReference>